<dbReference type="RefSeq" id="WP_132505429.1">
    <property type="nucleotide sequence ID" value="NZ_CP047186.1"/>
</dbReference>
<dbReference type="GO" id="GO:0008194">
    <property type="term" value="F:UDP-glycosyltransferase activity"/>
    <property type="evidence" value="ECO:0007669"/>
    <property type="project" value="InterPro"/>
</dbReference>
<name>A0AAE6V541_9MICO</name>
<evidence type="ECO:0000313" key="4">
    <source>
        <dbReference type="Proteomes" id="UP000465031"/>
    </source>
</evidence>
<dbReference type="SUPFAM" id="SSF53756">
    <property type="entry name" value="UDP-Glycosyltransferase/glycogen phosphorylase"/>
    <property type="match status" value="1"/>
</dbReference>
<keyword evidence="2" id="KW-0328">Glycosyltransferase</keyword>
<dbReference type="InterPro" id="IPR002213">
    <property type="entry name" value="UDP_glucos_trans"/>
</dbReference>
<reference evidence="4" key="1">
    <citation type="submission" date="2019-12" db="EMBL/GenBank/DDBJ databases">
        <title>Complete and draft genome sequences of new strains and members of some known species of the genus Rathayibacter isolated from plants.</title>
        <authorList>
            <person name="Tarlachkov S.V."/>
            <person name="Starodumova I.P."/>
            <person name="Dorofeeva L.V."/>
            <person name="Prisyazhnaya N.V."/>
            <person name="Leyn S."/>
            <person name="Zlamal J."/>
            <person name="Elan M."/>
            <person name="Osterman A.L."/>
            <person name="Nadler S."/>
            <person name="Subbotin S.A."/>
            <person name="Evtushenko L.I."/>
        </authorList>
    </citation>
    <scope>NUCLEOTIDE SEQUENCE [LARGE SCALE GENOMIC DNA]</scope>
    <source>
        <strain evidence="4">VKM Ac-2761</strain>
    </source>
</reference>
<dbReference type="GO" id="GO:0017000">
    <property type="term" value="P:antibiotic biosynthetic process"/>
    <property type="evidence" value="ECO:0007669"/>
    <property type="project" value="UniProtKB-ARBA"/>
</dbReference>
<dbReference type="InterPro" id="IPR035595">
    <property type="entry name" value="UDP_glycos_trans_CS"/>
</dbReference>
<dbReference type="PANTHER" id="PTHR48050">
    <property type="entry name" value="STEROL 3-BETA-GLUCOSYLTRANSFERASE"/>
    <property type="match status" value="1"/>
</dbReference>
<dbReference type="CDD" id="cd03784">
    <property type="entry name" value="GT1_Gtf-like"/>
    <property type="match status" value="1"/>
</dbReference>
<dbReference type="InterPro" id="IPR050426">
    <property type="entry name" value="Glycosyltransferase_28"/>
</dbReference>
<dbReference type="KEGG" id="rte:GSU10_01435"/>
<evidence type="ECO:0000313" key="3">
    <source>
        <dbReference type="EMBL" id="QHC54453.1"/>
    </source>
</evidence>
<gene>
    <name evidence="3" type="ORF">GSU10_01435</name>
</gene>
<dbReference type="PANTHER" id="PTHR48050:SF13">
    <property type="entry name" value="STEROL 3-BETA-GLUCOSYLTRANSFERASE UGT80A2"/>
    <property type="match status" value="1"/>
</dbReference>
<dbReference type="Proteomes" id="UP000465031">
    <property type="component" value="Chromosome"/>
</dbReference>
<accession>A0AAE6V541</accession>
<dbReference type="PROSITE" id="PS00375">
    <property type="entry name" value="UDPGT"/>
    <property type="match status" value="1"/>
</dbReference>
<dbReference type="Pfam" id="PF00201">
    <property type="entry name" value="UDPGT"/>
    <property type="match status" value="1"/>
</dbReference>
<dbReference type="AlphaFoldDB" id="A0AAE6V541"/>
<sequence length="442" mass="46694">MTLLIVSPDYASHLLPLATLGTAWQQAGERVVVATGEATRSIVDGFGFEHIALRLGRGSNPGTIRAEEQAPDEGASLRGFFDATRRGMVPTLTYQARERMTDLLWDPAGVSVRLREILDEVQPDAIVVDHLAFTARVALRALRVPYGDVVLGHPSALTTPGEVYGFPPVWPDAFAPEPDDLDALRALCEDVRDSFTAEWNSALAALDPAAAHSADAFAESGDVLLLNYPGELHDPARTAQLPPHAFLGSAVREEPLDAEVEEWLASSDGPLVYVSFGSFLSVRDDVLARVVAALADVELDGRPVRVALASGATEHSALGDVPAGWLVRGFLPQVTLLRRADLAISHGGNNSVTEAMTAGVPLVVLPFSTDQFAGAAALEDAGLAAVLDPNAMTGEELAGAAQRMLTLAGEPRERLVALAGSLTREPGPQRARAALSGAAVHR</sequence>
<proteinExistence type="inferred from homology"/>
<evidence type="ECO:0000256" key="1">
    <source>
        <dbReference type="ARBA" id="ARBA00022679"/>
    </source>
</evidence>
<comment type="similarity">
    <text evidence="2">Belongs to the UDP-glycosyltransferase family.</text>
</comment>
<evidence type="ECO:0000256" key="2">
    <source>
        <dbReference type="RuleBase" id="RU003718"/>
    </source>
</evidence>
<keyword evidence="1 2" id="KW-0808">Transferase</keyword>
<dbReference type="Gene3D" id="3.40.50.2000">
    <property type="entry name" value="Glycogen Phosphorylase B"/>
    <property type="match status" value="2"/>
</dbReference>
<organism evidence="3 4">
    <name type="scientific">Rathayibacter tanaceti</name>
    <dbReference type="NCBI Taxonomy" id="1671680"/>
    <lineage>
        <taxon>Bacteria</taxon>
        <taxon>Bacillati</taxon>
        <taxon>Actinomycetota</taxon>
        <taxon>Actinomycetes</taxon>
        <taxon>Micrococcales</taxon>
        <taxon>Microbacteriaceae</taxon>
        <taxon>Rathayibacter</taxon>
    </lineage>
</organism>
<dbReference type="EMBL" id="CP047186">
    <property type="protein sequence ID" value="QHC54453.1"/>
    <property type="molecule type" value="Genomic_DNA"/>
</dbReference>
<protein>
    <submittedName>
        <fullName evidence="3">Glycosyltransferase</fullName>
    </submittedName>
</protein>